<keyword evidence="3 6" id="KW-1133">Transmembrane helix</keyword>
<feature type="domain" description="Rhodopsin" evidence="7">
    <location>
        <begin position="29"/>
        <end position="274"/>
    </location>
</feature>
<evidence type="ECO:0000256" key="2">
    <source>
        <dbReference type="ARBA" id="ARBA00022692"/>
    </source>
</evidence>
<feature type="transmembrane region" description="Helical" evidence="6">
    <location>
        <begin position="256"/>
        <end position="274"/>
    </location>
</feature>
<gene>
    <name evidence="8" type="ORF">EPUS_03684</name>
</gene>
<evidence type="ECO:0000259" key="7">
    <source>
        <dbReference type="Pfam" id="PF20684"/>
    </source>
</evidence>
<dbReference type="OMA" id="DWWILIG"/>
<feature type="transmembrane region" description="Helical" evidence="6">
    <location>
        <begin position="45"/>
        <end position="64"/>
    </location>
</feature>
<name>U1FXS4_ENDPU</name>
<dbReference type="InterPro" id="IPR049326">
    <property type="entry name" value="Rhodopsin_dom_fungi"/>
</dbReference>
<evidence type="ECO:0000313" key="9">
    <source>
        <dbReference type="Proteomes" id="UP000019373"/>
    </source>
</evidence>
<evidence type="ECO:0000256" key="4">
    <source>
        <dbReference type="ARBA" id="ARBA00023136"/>
    </source>
</evidence>
<dbReference type="PANTHER" id="PTHR33048">
    <property type="entry name" value="PTH11-LIKE INTEGRAL MEMBRANE PROTEIN (AFU_ORTHOLOGUE AFUA_5G11245)"/>
    <property type="match status" value="1"/>
</dbReference>
<accession>U1FXS4</accession>
<dbReference type="GO" id="GO:0016020">
    <property type="term" value="C:membrane"/>
    <property type="evidence" value="ECO:0007669"/>
    <property type="project" value="UniProtKB-SubCell"/>
</dbReference>
<dbReference type="eggNOG" id="ENOG502SKSI">
    <property type="taxonomic scope" value="Eukaryota"/>
</dbReference>
<keyword evidence="9" id="KW-1185">Reference proteome</keyword>
<feature type="transmembrane region" description="Helical" evidence="6">
    <location>
        <begin position="179"/>
        <end position="204"/>
    </location>
</feature>
<evidence type="ECO:0000256" key="1">
    <source>
        <dbReference type="ARBA" id="ARBA00004141"/>
    </source>
</evidence>
<feature type="transmembrane region" description="Helical" evidence="6">
    <location>
        <begin position="101"/>
        <end position="122"/>
    </location>
</feature>
<evidence type="ECO:0000256" key="5">
    <source>
        <dbReference type="ARBA" id="ARBA00038359"/>
    </source>
</evidence>
<feature type="transmembrane region" description="Helical" evidence="6">
    <location>
        <begin position="216"/>
        <end position="236"/>
    </location>
</feature>
<comment type="similarity">
    <text evidence="5">Belongs to the SAT4 family.</text>
</comment>
<dbReference type="InterPro" id="IPR052337">
    <property type="entry name" value="SAT4-like"/>
</dbReference>
<protein>
    <recommendedName>
        <fullName evidence="7">Rhodopsin domain-containing protein</fullName>
    </recommendedName>
</protein>
<feature type="transmembrane region" description="Helical" evidence="6">
    <location>
        <begin position="134"/>
        <end position="156"/>
    </location>
</feature>
<keyword evidence="4 6" id="KW-0472">Membrane</keyword>
<dbReference type="PANTHER" id="PTHR33048:SF47">
    <property type="entry name" value="INTEGRAL MEMBRANE PROTEIN-RELATED"/>
    <property type="match status" value="1"/>
</dbReference>
<dbReference type="Pfam" id="PF20684">
    <property type="entry name" value="Fung_rhodopsin"/>
    <property type="match status" value="1"/>
</dbReference>
<sequence>MSQETSSSSSGTMVASAIVTALATICVALRFYTRIRTKAGIAWDDWWILIGLLTSLLIGGLLLWGSSTDPDAQSEVSEAIFTNTTDTFDTAPHTTYLKLSFISSILYFAIVTSIKVSILLMYRRIFSIDYSFHLQSLLLLAVIFAFWLAVTTATLLNCRPLKYSWIGMSWEEYCFNYNIFWMVTGAVEVIIDTAILALPVRMVLRLQLSQKRKISIMLIFLLGGFVIITGIIRVIYSYVPGSRVPEYIKAELWSTIHIGMAIFCACLPTIRPLFTGMTSRLAKASSSLRQRYCSASGRYSKDTAASSNSPVPRSEDAIEILSLSQQECHCGAYDLGGASADTFSSPGHYRECYCAASLKDPRAKTGSLEAG</sequence>
<dbReference type="HOGENOM" id="CLU_028200_0_1_1"/>
<feature type="transmembrane region" description="Helical" evidence="6">
    <location>
        <begin position="12"/>
        <end position="33"/>
    </location>
</feature>
<keyword evidence="2 6" id="KW-0812">Transmembrane</keyword>
<reference evidence="9" key="1">
    <citation type="journal article" date="2014" name="BMC Genomics">
        <title>Genome characteristics reveal the impact of lichenization on lichen-forming fungus Endocarpon pusillum Hedwig (Verrucariales, Ascomycota).</title>
        <authorList>
            <person name="Wang Y.-Y."/>
            <person name="Liu B."/>
            <person name="Zhang X.-Y."/>
            <person name="Zhou Q.-M."/>
            <person name="Zhang T."/>
            <person name="Li H."/>
            <person name="Yu Y.-F."/>
            <person name="Zhang X.-L."/>
            <person name="Hao X.-Y."/>
            <person name="Wang M."/>
            <person name="Wang L."/>
            <person name="Wei J.-C."/>
        </authorList>
    </citation>
    <scope>NUCLEOTIDE SEQUENCE [LARGE SCALE GENOMIC DNA]</scope>
    <source>
        <strain evidence="9">Z07020 / HMAS-L-300199</strain>
    </source>
</reference>
<dbReference type="Proteomes" id="UP000019373">
    <property type="component" value="Unassembled WGS sequence"/>
</dbReference>
<evidence type="ECO:0000313" key="8">
    <source>
        <dbReference type="EMBL" id="ERF69692.1"/>
    </source>
</evidence>
<evidence type="ECO:0000256" key="6">
    <source>
        <dbReference type="SAM" id="Phobius"/>
    </source>
</evidence>
<proteinExistence type="inferred from homology"/>
<dbReference type="GeneID" id="19238723"/>
<dbReference type="EMBL" id="KE721401">
    <property type="protein sequence ID" value="ERF69692.1"/>
    <property type="molecule type" value="Genomic_DNA"/>
</dbReference>
<comment type="subcellular location">
    <subcellularLocation>
        <location evidence="1">Membrane</location>
        <topology evidence="1">Multi-pass membrane protein</topology>
    </subcellularLocation>
</comment>
<organism evidence="8 9">
    <name type="scientific">Endocarpon pusillum (strain Z07020 / HMAS-L-300199)</name>
    <name type="common">Lichen-forming fungus</name>
    <dbReference type="NCBI Taxonomy" id="1263415"/>
    <lineage>
        <taxon>Eukaryota</taxon>
        <taxon>Fungi</taxon>
        <taxon>Dikarya</taxon>
        <taxon>Ascomycota</taxon>
        <taxon>Pezizomycotina</taxon>
        <taxon>Eurotiomycetes</taxon>
        <taxon>Chaetothyriomycetidae</taxon>
        <taxon>Verrucariales</taxon>
        <taxon>Verrucariaceae</taxon>
        <taxon>Endocarpon</taxon>
    </lineage>
</organism>
<dbReference type="RefSeq" id="XP_007804722.1">
    <property type="nucleotide sequence ID" value="XM_007806531.1"/>
</dbReference>
<evidence type="ECO:0000256" key="3">
    <source>
        <dbReference type="ARBA" id="ARBA00022989"/>
    </source>
</evidence>
<dbReference type="OrthoDB" id="10017208at2759"/>
<dbReference type="AlphaFoldDB" id="U1FXS4"/>